<evidence type="ECO:0000313" key="13">
    <source>
        <dbReference type="Proteomes" id="UP000515512"/>
    </source>
</evidence>
<keyword evidence="7 10" id="KW-0784">Thiamine biosynthesis</keyword>
<comment type="cofactor">
    <cofactor evidence="10">
        <name>thiamine diphosphate</name>
        <dbReference type="ChEBI" id="CHEBI:58937"/>
    </cofactor>
    <text evidence="10">Binds 1 thiamine pyrophosphate per subunit.</text>
</comment>
<dbReference type="Pfam" id="PF02779">
    <property type="entry name" value="Transket_pyr"/>
    <property type="match status" value="1"/>
</dbReference>
<comment type="catalytic activity">
    <reaction evidence="10">
        <text>D-glyceraldehyde 3-phosphate + pyruvate + H(+) = 1-deoxy-D-xylulose 5-phosphate + CO2</text>
        <dbReference type="Rhea" id="RHEA:12605"/>
        <dbReference type="ChEBI" id="CHEBI:15361"/>
        <dbReference type="ChEBI" id="CHEBI:15378"/>
        <dbReference type="ChEBI" id="CHEBI:16526"/>
        <dbReference type="ChEBI" id="CHEBI:57792"/>
        <dbReference type="ChEBI" id="CHEBI:59776"/>
        <dbReference type="EC" id="2.2.1.7"/>
    </reaction>
</comment>
<dbReference type="CDD" id="cd07033">
    <property type="entry name" value="TPP_PYR_DXS_TK_like"/>
    <property type="match status" value="1"/>
</dbReference>
<dbReference type="NCBIfam" id="NF003933">
    <property type="entry name" value="PRK05444.2-2"/>
    <property type="match status" value="1"/>
</dbReference>
<dbReference type="InterPro" id="IPR029061">
    <property type="entry name" value="THDP-binding"/>
</dbReference>
<keyword evidence="5 10" id="KW-0479">Metal-binding</keyword>
<dbReference type="Pfam" id="PF02780">
    <property type="entry name" value="Transketolase_C"/>
    <property type="match status" value="1"/>
</dbReference>
<dbReference type="InterPro" id="IPR033248">
    <property type="entry name" value="Transketolase_C"/>
</dbReference>
<feature type="binding site" evidence="10">
    <location>
        <position position="73"/>
    </location>
    <ligand>
        <name>thiamine diphosphate</name>
        <dbReference type="ChEBI" id="CHEBI:58937"/>
    </ligand>
</feature>
<dbReference type="Pfam" id="PF13292">
    <property type="entry name" value="DXP_synthase_N"/>
    <property type="match status" value="1"/>
</dbReference>
<dbReference type="Gene3D" id="3.40.50.970">
    <property type="match status" value="2"/>
</dbReference>
<dbReference type="SUPFAM" id="SSF52518">
    <property type="entry name" value="Thiamin diphosphate-binding fold (THDP-binding)"/>
    <property type="match status" value="2"/>
</dbReference>
<dbReference type="PANTHER" id="PTHR43322">
    <property type="entry name" value="1-D-DEOXYXYLULOSE 5-PHOSPHATE SYNTHASE-RELATED"/>
    <property type="match status" value="1"/>
</dbReference>
<dbReference type="GO" id="GO:0000287">
    <property type="term" value="F:magnesium ion binding"/>
    <property type="evidence" value="ECO:0007669"/>
    <property type="project" value="UniProtKB-UniRule"/>
</dbReference>
<evidence type="ECO:0000256" key="10">
    <source>
        <dbReference type="HAMAP-Rule" id="MF_00315"/>
    </source>
</evidence>
<keyword evidence="6 10" id="KW-0460">Magnesium</keyword>
<evidence type="ECO:0000256" key="9">
    <source>
        <dbReference type="ARBA" id="ARBA00023229"/>
    </source>
</evidence>
<evidence type="ECO:0000256" key="5">
    <source>
        <dbReference type="ARBA" id="ARBA00022723"/>
    </source>
</evidence>
<dbReference type="InterPro" id="IPR009014">
    <property type="entry name" value="Transketo_C/PFOR_II"/>
</dbReference>
<comment type="subunit">
    <text evidence="3 10">Homodimer.</text>
</comment>
<comment type="pathway">
    <text evidence="1 10">Metabolic intermediate biosynthesis; 1-deoxy-D-xylulose 5-phosphate biosynthesis; 1-deoxy-D-xylulose 5-phosphate from D-glyceraldehyde 3-phosphate and pyruvate: step 1/1.</text>
</comment>
<evidence type="ECO:0000256" key="6">
    <source>
        <dbReference type="ARBA" id="ARBA00022842"/>
    </source>
</evidence>
<dbReference type="PANTHER" id="PTHR43322:SF5">
    <property type="entry name" value="1-DEOXY-D-XYLULOSE-5-PHOSPHATE SYNTHASE, CHLOROPLASTIC"/>
    <property type="match status" value="1"/>
</dbReference>
<dbReference type="Proteomes" id="UP000515512">
    <property type="component" value="Chromosome"/>
</dbReference>
<dbReference type="NCBIfam" id="TIGR00204">
    <property type="entry name" value="dxs"/>
    <property type="match status" value="1"/>
</dbReference>
<dbReference type="InterPro" id="IPR005477">
    <property type="entry name" value="Dxylulose-5-P_synthase"/>
</dbReference>
<evidence type="ECO:0000259" key="11">
    <source>
        <dbReference type="SMART" id="SM00861"/>
    </source>
</evidence>
<keyword evidence="8 10" id="KW-0786">Thiamine pyrophosphate</keyword>
<evidence type="ECO:0000256" key="8">
    <source>
        <dbReference type="ARBA" id="ARBA00023052"/>
    </source>
</evidence>
<dbReference type="PROSITE" id="PS00802">
    <property type="entry name" value="TRANSKETOLASE_2"/>
    <property type="match status" value="1"/>
</dbReference>
<proteinExistence type="inferred from homology"/>
<dbReference type="FunFam" id="3.40.50.970:FF:000005">
    <property type="entry name" value="1-deoxy-D-xylulose-5-phosphate synthase"/>
    <property type="match status" value="1"/>
</dbReference>
<dbReference type="SUPFAM" id="SSF52922">
    <property type="entry name" value="TK C-terminal domain-like"/>
    <property type="match status" value="1"/>
</dbReference>
<comment type="cofactor">
    <cofactor evidence="10">
        <name>Mg(2+)</name>
        <dbReference type="ChEBI" id="CHEBI:18420"/>
    </cofactor>
    <text evidence="10">Binds 1 Mg(2+) ion per subunit.</text>
</comment>
<dbReference type="CDD" id="cd02007">
    <property type="entry name" value="TPP_DXS"/>
    <property type="match status" value="1"/>
</dbReference>
<dbReference type="InterPro" id="IPR020826">
    <property type="entry name" value="Transketolase_BS"/>
</dbReference>
<feature type="binding site" evidence="10">
    <location>
        <position position="145"/>
    </location>
    <ligand>
        <name>Mg(2+)</name>
        <dbReference type="ChEBI" id="CHEBI:18420"/>
    </ligand>
</feature>
<feature type="binding site" evidence="10">
    <location>
        <begin position="114"/>
        <end position="116"/>
    </location>
    <ligand>
        <name>thiamine diphosphate</name>
        <dbReference type="ChEBI" id="CHEBI:58937"/>
    </ligand>
</feature>
<keyword evidence="4 10" id="KW-0808">Transferase</keyword>
<evidence type="ECO:0000256" key="3">
    <source>
        <dbReference type="ARBA" id="ARBA00011738"/>
    </source>
</evidence>
<organism evidence="12 13">
    <name type="scientific">Nocardia huaxiensis</name>
    <dbReference type="NCBI Taxonomy" id="2755382"/>
    <lineage>
        <taxon>Bacteria</taxon>
        <taxon>Bacillati</taxon>
        <taxon>Actinomycetota</taxon>
        <taxon>Actinomycetes</taxon>
        <taxon>Mycobacteriales</taxon>
        <taxon>Nocardiaceae</taxon>
        <taxon>Nocardia</taxon>
    </lineage>
</organism>
<gene>
    <name evidence="10" type="primary">dxs</name>
    <name evidence="12" type="ORF">H0264_29390</name>
</gene>
<evidence type="ECO:0000256" key="7">
    <source>
        <dbReference type="ARBA" id="ARBA00022977"/>
    </source>
</evidence>
<reference evidence="12 13" key="1">
    <citation type="submission" date="2020-07" db="EMBL/GenBank/DDBJ databases">
        <authorList>
            <person name="Zhuang K."/>
            <person name="Ran Y."/>
        </authorList>
    </citation>
    <scope>NUCLEOTIDE SEQUENCE [LARGE SCALE GENOMIC DNA]</scope>
    <source>
        <strain evidence="12 13">WCH-YHL-001</strain>
    </source>
</reference>
<dbReference type="Gene3D" id="3.40.50.920">
    <property type="match status" value="1"/>
</dbReference>
<keyword evidence="9 10" id="KW-0414">Isoprene biosynthesis</keyword>
<feature type="binding site" evidence="10">
    <location>
        <begin position="146"/>
        <end position="147"/>
    </location>
    <ligand>
        <name>thiamine diphosphate</name>
        <dbReference type="ChEBI" id="CHEBI:58937"/>
    </ligand>
</feature>
<feature type="binding site" evidence="10">
    <location>
        <position position="175"/>
    </location>
    <ligand>
        <name>thiamine diphosphate</name>
        <dbReference type="ChEBI" id="CHEBI:58937"/>
    </ligand>
</feature>
<feature type="binding site" evidence="10">
    <location>
        <position position="367"/>
    </location>
    <ligand>
        <name>thiamine diphosphate</name>
        <dbReference type="ChEBI" id="CHEBI:58937"/>
    </ligand>
</feature>
<dbReference type="GO" id="GO:0008661">
    <property type="term" value="F:1-deoxy-D-xylulose-5-phosphate synthase activity"/>
    <property type="evidence" value="ECO:0007669"/>
    <property type="project" value="UniProtKB-UniRule"/>
</dbReference>
<dbReference type="RefSeq" id="WP_181580560.1">
    <property type="nucleotide sequence ID" value="NZ_CP059399.1"/>
</dbReference>
<dbReference type="AlphaFoldDB" id="A0A7D6VG47"/>
<dbReference type="HAMAP" id="MF_00315">
    <property type="entry name" value="DXP_synth"/>
    <property type="match status" value="1"/>
</dbReference>
<feature type="binding site" evidence="10">
    <location>
        <position position="175"/>
    </location>
    <ligand>
        <name>Mg(2+)</name>
        <dbReference type="ChEBI" id="CHEBI:18420"/>
    </ligand>
</feature>
<keyword evidence="13" id="KW-1185">Reference proteome</keyword>
<dbReference type="GO" id="GO:0016114">
    <property type="term" value="P:terpenoid biosynthetic process"/>
    <property type="evidence" value="ECO:0007669"/>
    <property type="project" value="UniProtKB-UniRule"/>
</dbReference>
<evidence type="ECO:0000256" key="4">
    <source>
        <dbReference type="ARBA" id="ARBA00022679"/>
    </source>
</evidence>
<dbReference type="GO" id="GO:0005829">
    <property type="term" value="C:cytosol"/>
    <property type="evidence" value="ECO:0007669"/>
    <property type="project" value="TreeGrafter"/>
</dbReference>
<sequence length="646" mass="68526">MGVLSRVDTPEDLRRLSVPELSELAEEIREFLVRKVSATGGHLGPNLGVVELTIALHRIFDSPADPIIFDTGHQAYVHKILTGRKDGFDSLRKQGGLSGYPCRSESAHDWVESSHASASLSYADGLAKAFALTRQKRHVVAVVGDGALTGGMCWEALNNIAAGQDRSVVIVVNDNGRSYAPTIGGLAERLAGLRMQPAYEHALDATKRIVQSIPRVGDSAYSVLHALKTGIKDAVAPQELFSDLGLKYVGPVDGHDTVALEAALRRAKDFGGPVVVHVCTQKGRGYKPAEDHEADQMHAIGRIDPLTGESVGSSARSWTSVFSEELIAQAEQRDDIVAMTAAMPGPTGLSAFGKRFPERMFDVGIAEQHAVTSAAGMALGGLHPVVAIYSTFLNRAFDQLLMDVALLKLPVTLVLDRAGITGDDGASHNGMWDLSILGIVPGIRVAAPRDAATLREELGEALHISDGPTAIRFPKGTVTEEISAVERFDGVDVLHMPDAEGTSAQTVHGDVLLVAVGAFADLALKVADLLEAEGVSVTVIDPRWVLPVSDTVVKLAENYRLVVTLEDSGLHGGIGSTVSARLRAAGVDVPTRDFGVPQRFLDHASRAVIHQELGLTPGEVAQRIHGWLGDSAGAEAAAQELAEATE</sequence>
<feature type="domain" description="Transketolase-like pyrimidine-binding" evidence="11">
    <location>
        <begin position="316"/>
        <end position="481"/>
    </location>
</feature>
<comment type="function">
    <text evidence="10">Catalyzes the acyloin condensation reaction between C atoms 2 and 3 of pyruvate and glyceraldehyde 3-phosphate to yield 1-deoxy-D-xylulose-5-phosphate (DXP).</text>
</comment>
<dbReference type="GO" id="GO:0030976">
    <property type="term" value="F:thiamine pyrophosphate binding"/>
    <property type="evidence" value="ECO:0007669"/>
    <property type="project" value="UniProtKB-UniRule"/>
</dbReference>
<name>A0A7D6VG47_9NOCA</name>
<feature type="binding site" evidence="10">
    <location>
        <position position="286"/>
    </location>
    <ligand>
        <name>thiamine diphosphate</name>
        <dbReference type="ChEBI" id="CHEBI:58937"/>
    </ligand>
</feature>
<dbReference type="EMBL" id="CP059399">
    <property type="protein sequence ID" value="QLY29356.1"/>
    <property type="molecule type" value="Genomic_DNA"/>
</dbReference>
<dbReference type="GO" id="GO:0009228">
    <property type="term" value="P:thiamine biosynthetic process"/>
    <property type="evidence" value="ECO:0007669"/>
    <property type="project" value="UniProtKB-UniRule"/>
</dbReference>
<comment type="similarity">
    <text evidence="2 10">Belongs to the transketolase family. DXPS subfamily.</text>
</comment>
<protein>
    <recommendedName>
        <fullName evidence="10">1-deoxy-D-xylulose-5-phosphate synthase</fullName>
        <ecNumber evidence="10">2.2.1.7</ecNumber>
    </recommendedName>
    <alternativeName>
        <fullName evidence="10">1-deoxyxylulose-5-phosphate synthase</fullName>
        <shortName evidence="10">DXP synthase</shortName>
        <shortName evidence="10">DXPS</shortName>
    </alternativeName>
</protein>
<dbReference type="EC" id="2.2.1.7" evidence="10"/>
<evidence type="ECO:0000256" key="2">
    <source>
        <dbReference type="ARBA" id="ARBA00011081"/>
    </source>
</evidence>
<dbReference type="GO" id="GO:0019288">
    <property type="term" value="P:isopentenyl diphosphate biosynthetic process, methylerythritol 4-phosphate pathway"/>
    <property type="evidence" value="ECO:0007669"/>
    <property type="project" value="TreeGrafter"/>
</dbReference>
<accession>A0A7D6VG47</accession>
<evidence type="ECO:0000256" key="1">
    <source>
        <dbReference type="ARBA" id="ARBA00004980"/>
    </source>
</evidence>
<dbReference type="UniPathway" id="UPA00064">
    <property type="reaction ID" value="UER00091"/>
</dbReference>
<dbReference type="KEGG" id="nhu:H0264_29390"/>
<dbReference type="SMART" id="SM00861">
    <property type="entry name" value="Transket_pyr"/>
    <property type="match status" value="1"/>
</dbReference>
<evidence type="ECO:0000313" key="12">
    <source>
        <dbReference type="EMBL" id="QLY29356.1"/>
    </source>
</evidence>
<dbReference type="InterPro" id="IPR005475">
    <property type="entry name" value="Transketolase-like_Pyr-bd"/>
</dbReference>